<feature type="domain" description="Lipase" evidence="5">
    <location>
        <begin position="52"/>
        <end position="382"/>
    </location>
</feature>
<dbReference type="InterPro" id="IPR000734">
    <property type="entry name" value="TAG_lipase"/>
</dbReference>
<dbReference type="InterPro" id="IPR013818">
    <property type="entry name" value="Lipase"/>
</dbReference>
<evidence type="ECO:0000313" key="6">
    <source>
        <dbReference type="EMBL" id="KAF6198668.1"/>
    </source>
</evidence>
<name>A0A8S9WRB3_APOLU</name>
<dbReference type="Gene3D" id="3.40.50.1820">
    <property type="entry name" value="alpha/beta hydrolase"/>
    <property type="match status" value="1"/>
</dbReference>
<dbReference type="GO" id="GO:0005615">
    <property type="term" value="C:extracellular space"/>
    <property type="evidence" value="ECO:0007669"/>
    <property type="project" value="TreeGrafter"/>
</dbReference>
<dbReference type="CDD" id="cd00707">
    <property type="entry name" value="Pancreat_lipase_like"/>
    <property type="match status" value="1"/>
</dbReference>
<dbReference type="PANTHER" id="PTHR11610:SF186">
    <property type="entry name" value="FI22312P1"/>
    <property type="match status" value="1"/>
</dbReference>
<reference evidence="6" key="1">
    <citation type="journal article" date="2021" name="Mol. Ecol. Resour.">
        <title>Apolygus lucorum genome provides insights into omnivorousness and mesophyll feeding.</title>
        <authorList>
            <person name="Liu Y."/>
            <person name="Liu H."/>
            <person name="Wang H."/>
            <person name="Huang T."/>
            <person name="Liu B."/>
            <person name="Yang B."/>
            <person name="Yin L."/>
            <person name="Li B."/>
            <person name="Zhang Y."/>
            <person name="Zhang S."/>
            <person name="Jiang F."/>
            <person name="Zhang X."/>
            <person name="Ren Y."/>
            <person name="Wang B."/>
            <person name="Wang S."/>
            <person name="Lu Y."/>
            <person name="Wu K."/>
            <person name="Fan W."/>
            <person name="Wang G."/>
        </authorList>
    </citation>
    <scope>NUCLEOTIDE SEQUENCE</scope>
    <source>
        <strain evidence="6">12Hb</strain>
    </source>
</reference>
<keyword evidence="7" id="KW-1185">Reference proteome</keyword>
<comment type="subcellular location">
    <subcellularLocation>
        <location evidence="1">Secreted</location>
    </subcellularLocation>
</comment>
<gene>
    <name evidence="6" type="ORF">GE061_008420</name>
</gene>
<proteinExistence type="inferred from homology"/>
<evidence type="ECO:0000256" key="4">
    <source>
        <dbReference type="RuleBase" id="RU004262"/>
    </source>
</evidence>
<dbReference type="GO" id="GO:0016042">
    <property type="term" value="P:lipid catabolic process"/>
    <property type="evidence" value="ECO:0007669"/>
    <property type="project" value="TreeGrafter"/>
</dbReference>
<evidence type="ECO:0000256" key="1">
    <source>
        <dbReference type="ARBA" id="ARBA00004613"/>
    </source>
</evidence>
<keyword evidence="3" id="KW-0964">Secreted</keyword>
<dbReference type="InterPro" id="IPR029058">
    <property type="entry name" value="AB_hydrolase_fold"/>
</dbReference>
<protein>
    <recommendedName>
        <fullName evidence="5">Lipase domain-containing protein</fullName>
    </recommendedName>
</protein>
<dbReference type="AlphaFoldDB" id="A0A8S9WRB3"/>
<dbReference type="OrthoDB" id="270009at2759"/>
<organism evidence="6 7">
    <name type="scientific">Apolygus lucorum</name>
    <name type="common">Small green plant bug</name>
    <name type="synonym">Lygocoris lucorum</name>
    <dbReference type="NCBI Taxonomy" id="248454"/>
    <lineage>
        <taxon>Eukaryota</taxon>
        <taxon>Metazoa</taxon>
        <taxon>Ecdysozoa</taxon>
        <taxon>Arthropoda</taxon>
        <taxon>Hexapoda</taxon>
        <taxon>Insecta</taxon>
        <taxon>Pterygota</taxon>
        <taxon>Neoptera</taxon>
        <taxon>Paraneoptera</taxon>
        <taxon>Hemiptera</taxon>
        <taxon>Heteroptera</taxon>
        <taxon>Panheteroptera</taxon>
        <taxon>Cimicomorpha</taxon>
        <taxon>Miridae</taxon>
        <taxon>Mirini</taxon>
        <taxon>Apolygus</taxon>
    </lineage>
</organism>
<dbReference type="SUPFAM" id="SSF53474">
    <property type="entry name" value="alpha/beta-Hydrolases"/>
    <property type="match status" value="1"/>
</dbReference>
<sequence length="527" mass="57116">MKSLALVVGFVGVTSAFAQLLTFDEPLMRMGAMLRNRIGRRTSDRRRKEICYDLVGCFPADSPLKKGPQSPTEVQTQFLLYTRNTSGDLMAYGDDRSSLSKSEFSPQRSTKFIVHGFKGSGKDKGAKLAIATLLRVEDCNVIMLDWEKGAAGPSYRSSAANTQLVGRQLALVLLDLISIGALPSSIHIIGFSLGAHIAGYAGRALLKRGIRLGRITGLDPASPLFREQFAATSMHSLNNQDAALVDVVHTDGAILWTEGFGLLKAIGHVDFFPNGGQDQPGCERVFASVLVSHLEGTVNSSTVCNHLRGFQLFIESMPKDEPSCQFRAWPCPTREHFRTGNCFPATCDVNSTDGSCGLMGYEADKGLARGPLYLVTRDAPPFCGDQLQATVTLSRAAPLPRGSVTLVLRHGSSSTAFRLHTEWVEAAAQQARQLVLGRRQQVGSGVTYKGLAAADYGSIPSSLGGLSAKIYFRPGVAASRDRLQLYYVRIATLDGHSWTFCGREKFFESNDQRDMAVASAELSLGFC</sequence>
<dbReference type="InterPro" id="IPR033906">
    <property type="entry name" value="Lipase_N"/>
</dbReference>
<dbReference type="GO" id="GO:0016298">
    <property type="term" value="F:lipase activity"/>
    <property type="evidence" value="ECO:0007669"/>
    <property type="project" value="InterPro"/>
</dbReference>
<evidence type="ECO:0000259" key="5">
    <source>
        <dbReference type="Pfam" id="PF00151"/>
    </source>
</evidence>
<accession>A0A8S9WRB3</accession>
<evidence type="ECO:0000313" key="7">
    <source>
        <dbReference type="Proteomes" id="UP000466442"/>
    </source>
</evidence>
<dbReference type="PANTHER" id="PTHR11610">
    <property type="entry name" value="LIPASE"/>
    <property type="match status" value="1"/>
</dbReference>
<evidence type="ECO:0000256" key="3">
    <source>
        <dbReference type="ARBA" id="ARBA00022525"/>
    </source>
</evidence>
<comment type="caution">
    <text evidence="6">The sequence shown here is derived from an EMBL/GenBank/DDBJ whole genome shotgun (WGS) entry which is preliminary data.</text>
</comment>
<dbReference type="Pfam" id="PF00151">
    <property type="entry name" value="Lipase"/>
    <property type="match status" value="1"/>
</dbReference>
<dbReference type="EMBL" id="WIXP02000016">
    <property type="protein sequence ID" value="KAF6198668.1"/>
    <property type="molecule type" value="Genomic_DNA"/>
</dbReference>
<evidence type="ECO:0000256" key="2">
    <source>
        <dbReference type="ARBA" id="ARBA00010701"/>
    </source>
</evidence>
<comment type="similarity">
    <text evidence="2 4">Belongs to the AB hydrolase superfamily. Lipase family.</text>
</comment>
<dbReference type="PRINTS" id="PR00821">
    <property type="entry name" value="TAGLIPASE"/>
</dbReference>
<dbReference type="Proteomes" id="UP000466442">
    <property type="component" value="Linkage Group LG16"/>
</dbReference>